<evidence type="ECO:0000313" key="4">
    <source>
        <dbReference type="Proteomes" id="UP001652641"/>
    </source>
</evidence>
<dbReference type="InterPro" id="IPR045046">
    <property type="entry name" value="Vps9-like"/>
</dbReference>
<reference evidence="5" key="2">
    <citation type="submission" date="2025-08" db="UniProtKB">
        <authorList>
            <consortium name="RefSeq"/>
        </authorList>
    </citation>
    <scope>IDENTIFICATION</scope>
    <source>
        <tissue evidence="5">Cell line</tissue>
    </source>
</reference>
<dbReference type="InterPro" id="IPR036860">
    <property type="entry name" value="SH2_dom_sf"/>
</dbReference>
<feature type="domain" description="VPS9" evidence="3">
    <location>
        <begin position="470"/>
        <end position="630"/>
    </location>
</feature>
<dbReference type="Pfam" id="PF02204">
    <property type="entry name" value="VPS9"/>
    <property type="match status" value="1"/>
</dbReference>
<feature type="region of interest" description="Disordered" evidence="2">
    <location>
        <begin position="183"/>
        <end position="258"/>
    </location>
</feature>
<dbReference type="SMART" id="SM00167">
    <property type="entry name" value="VPS9"/>
    <property type="match status" value="1"/>
</dbReference>
<name>A0ABM4ZZQ2_VULVU</name>
<evidence type="ECO:0000259" key="3">
    <source>
        <dbReference type="PROSITE" id="PS51205"/>
    </source>
</evidence>
<dbReference type="Proteomes" id="UP001652641">
    <property type="component" value="Chromosome 1"/>
</dbReference>
<evidence type="ECO:0000256" key="1">
    <source>
        <dbReference type="ARBA" id="ARBA00022468"/>
    </source>
</evidence>
<dbReference type="Gene3D" id="1.20.1050.80">
    <property type="entry name" value="VPS9 domain"/>
    <property type="match status" value="1"/>
</dbReference>
<proteinExistence type="predicted"/>
<feature type="compositionally biased region" description="Acidic residues" evidence="2">
    <location>
        <begin position="233"/>
        <end position="258"/>
    </location>
</feature>
<evidence type="ECO:0000256" key="2">
    <source>
        <dbReference type="SAM" id="MobiDB-lite"/>
    </source>
</evidence>
<dbReference type="InterPro" id="IPR037191">
    <property type="entry name" value="VPS9_dom_sf"/>
</dbReference>
<dbReference type="RefSeq" id="XP_072608022.1">
    <property type="nucleotide sequence ID" value="XM_072751921.1"/>
</dbReference>
<dbReference type="SUPFAM" id="SSF55550">
    <property type="entry name" value="SH2 domain"/>
    <property type="match status" value="1"/>
</dbReference>
<feature type="compositionally biased region" description="Basic and acidic residues" evidence="2">
    <location>
        <begin position="672"/>
        <end position="682"/>
    </location>
</feature>
<accession>A0ABM4ZZQ2</accession>
<dbReference type="InterPro" id="IPR003123">
    <property type="entry name" value="VPS9"/>
</dbReference>
<reference evidence="4" key="1">
    <citation type="submission" date="2025-05" db="UniProtKB">
        <authorList>
            <consortium name="RefSeq"/>
        </authorList>
    </citation>
    <scope>NUCLEOTIDE SEQUENCE [LARGE SCALE GENOMIC DNA]</scope>
</reference>
<sequence length="682" mass="74771">MAQLEDEAPACPINAERPILSQVNGVGETPVGVLGTPEPLLRLWRTSGVWQVPELDTQDAEALLELWPPGSFLVTGYDPSQVLVLRTGASRGEVRTYQIQKLPGGVSLKYSNLCMPDLPHLLAFLSASRDVLPRTLLLPPPTLRPGDQHAGPLQIGGVQLSMSERVLSVVNKLYVETHRGWRTEQMRPETPPETAERHRSAPRNPAPHRVSWVEGPLSPEVHHAGPALASLVEETEKEDKDENEDENEDDFRDEENEPEDVLTHHIQALARARGSYVGRQFQGLRARLTSNARGPHRPGDPATELLQDVRHLLTDLQDHLSKDPDVRAVFGSLGPGTPRKDDGLGNKEDWEGIYGHSLNPLGFSFATSWRYVCVRSQLLSLRLCAPLACPLAHLCLRIGAPVPLTLLISHVRAPPSTRVLTHVYTCGWPEAGRGSAEGGGARSSRRPFAQPPQPVAGAAVEAALCRAVLAPLKPALWTRLRTLRAGELRRLRQRQVALRAGAGPPGAQGAGLAGQGPAPALRSRIHARLAHLHAACAPRRKVALLLAVCSDVYAGLARGENQEPLGADAFLPALTEELIWSPHIGETQLDVEFLMELLDPDELRGEAGYYLTTWFGALHHIAHYQPDAGRAPQGLSSEARASLRQWHSRRTLHRQDRQSHDGAQVSLSFEEPWVRDPVPRDQ</sequence>
<dbReference type="Gene3D" id="3.30.505.10">
    <property type="entry name" value="SH2 domain"/>
    <property type="match status" value="1"/>
</dbReference>
<feature type="region of interest" description="Disordered" evidence="2">
    <location>
        <begin position="647"/>
        <end position="682"/>
    </location>
</feature>
<dbReference type="GeneID" id="112928409"/>
<dbReference type="PANTHER" id="PTHR23101">
    <property type="entry name" value="RAB GDP/GTP EXCHANGE FACTOR"/>
    <property type="match status" value="1"/>
</dbReference>
<keyword evidence="4" id="KW-1185">Reference proteome</keyword>
<protein>
    <submittedName>
        <fullName evidence="5">Ras and Rab interactor-like protein isoform X1</fullName>
    </submittedName>
</protein>
<gene>
    <name evidence="5" type="primary">RINL</name>
</gene>
<keyword evidence="1" id="KW-0343">GTPase activation</keyword>
<dbReference type="PANTHER" id="PTHR23101:SF72">
    <property type="entry name" value="RAS AND RAB INTERACTOR-LIKE PROTEIN"/>
    <property type="match status" value="1"/>
</dbReference>
<organism evidence="4 5">
    <name type="scientific">Vulpes vulpes</name>
    <name type="common">Red fox</name>
    <dbReference type="NCBI Taxonomy" id="9627"/>
    <lineage>
        <taxon>Eukaryota</taxon>
        <taxon>Metazoa</taxon>
        <taxon>Chordata</taxon>
        <taxon>Craniata</taxon>
        <taxon>Vertebrata</taxon>
        <taxon>Euteleostomi</taxon>
        <taxon>Mammalia</taxon>
        <taxon>Eutheria</taxon>
        <taxon>Laurasiatheria</taxon>
        <taxon>Carnivora</taxon>
        <taxon>Caniformia</taxon>
        <taxon>Canidae</taxon>
        <taxon>Vulpes</taxon>
    </lineage>
</organism>
<dbReference type="SUPFAM" id="SSF109993">
    <property type="entry name" value="VPS9 domain"/>
    <property type="match status" value="1"/>
</dbReference>
<dbReference type="PROSITE" id="PS51205">
    <property type="entry name" value="VPS9"/>
    <property type="match status" value="1"/>
</dbReference>
<evidence type="ECO:0000313" key="5">
    <source>
        <dbReference type="RefSeq" id="XP_072608022.1"/>
    </source>
</evidence>